<dbReference type="InParanoid" id="A0A2T3BEW0"/>
<dbReference type="EMBL" id="KZ679006">
    <property type="protein sequence ID" value="PSS27914.1"/>
    <property type="molecule type" value="Genomic_DNA"/>
</dbReference>
<evidence type="ECO:0000313" key="2">
    <source>
        <dbReference type="Proteomes" id="UP000241818"/>
    </source>
</evidence>
<keyword evidence="2" id="KW-1185">Reference proteome</keyword>
<dbReference type="Proteomes" id="UP000241818">
    <property type="component" value="Unassembled WGS sequence"/>
</dbReference>
<name>A0A2T3BEW0_AMORE</name>
<dbReference type="RefSeq" id="XP_024725439.1">
    <property type="nucleotide sequence ID" value="XM_024863377.1"/>
</dbReference>
<gene>
    <name evidence="1" type="ORF">M430DRAFT_160525</name>
</gene>
<accession>A0A2T3BEW0</accession>
<sequence>MTVIEQVLDTHDLAIPLPQLRRQDQKEWFRILLLSSADTQPPSNYMARIERLYHQTGGRHVGLVFLLRESNSAEDGTKAFMALQLSLLSSFEMPIIPLSSVSTLRETLSSFQRQLSQTRSAGRPPQINPTTALLPFCSVNGPIPEHARNVLSDICHSLPELAQAATTRDGQDALRQWLTEPSPDVAGNIIEFWEQEYIFE</sequence>
<protein>
    <submittedName>
        <fullName evidence="1">Uncharacterized protein</fullName>
    </submittedName>
</protein>
<dbReference type="GeneID" id="36571458"/>
<proteinExistence type="predicted"/>
<dbReference type="AlphaFoldDB" id="A0A2T3BEW0"/>
<reference evidence="1 2" key="1">
    <citation type="journal article" date="2018" name="New Phytol.">
        <title>Comparative genomics and transcriptomics depict ericoid mycorrhizal fungi as versatile saprotrophs and plant mutualists.</title>
        <authorList>
            <person name="Martino E."/>
            <person name="Morin E."/>
            <person name="Grelet G.A."/>
            <person name="Kuo A."/>
            <person name="Kohler A."/>
            <person name="Daghino S."/>
            <person name="Barry K.W."/>
            <person name="Cichocki N."/>
            <person name="Clum A."/>
            <person name="Dockter R.B."/>
            <person name="Hainaut M."/>
            <person name="Kuo R.C."/>
            <person name="LaButti K."/>
            <person name="Lindahl B.D."/>
            <person name="Lindquist E.A."/>
            <person name="Lipzen A."/>
            <person name="Khouja H.R."/>
            <person name="Magnuson J."/>
            <person name="Murat C."/>
            <person name="Ohm R.A."/>
            <person name="Singer S.W."/>
            <person name="Spatafora J.W."/>
            <person name="Wang M."/>
            <person name="Veneault-Fourrey C."/>
            <person name="Henrissat B."/>
            <person name="Grigoriev I.V."/>
            <person name="Martin F.M."/>
            <person name="Perotto S."/>
        </authorList>
    </citation>
    <scope>NUCLEOTIDE SEQUENCE [LARGE SCALE GENOMIC DNA]</scope>
    <source>
        <strain evidence="1 2">ATCC 22711</strain>
    </source>
</reference>
<dbReference type="OrthoDB" id="2129069at2759"/>
<evidence type="ECO:0000313" key="1">
    <source>
        <dbReference type="EMBL" id="PSS27914.1"/>
    </source>
</evidence>
<organism evidence="1 2">
    <name type="scientific">Amorphotheca resinae ATCC 22711</name>
    <dbReference type="NCBI Taxonomy" id="857342"/>
    <lineage>
        <taxon>Eukaryota</taxon>
        <taxon>Fungi</taxon>
        <taxon>Dikarya</taxon>
        <taxon>Ascomycota</taxon>
        <taxon>Pezizomycotina</taxon>
        <taxon>Leotiomycetes</taxon>
        <taxon>Helotiales</taxon>
        <taxon>Amorphothecaceae</taxon>
        <taxon>Amorphotheca</taxon>
    </lineage>
</organism>